<keyword evidence="3" id="KW-0012">Acyltransferase</keyword>
<feature type="transmembrane region" description="Helical" evidence="1">
    <location>
        <begin position="152"/>
        <end position="176"/>
    </location>
</feature>
<keyword evidence="1" id="KW-1133">Transmembrane helix</keyword>
<dbReference type="Pfam" id="PF01757">
    <property type="entry name" value="Acyl_transf_3"/>
    <property type="match status" value="1"/>
</dbReference>
<feature type="transmembrane region" description="Helical" evidence="1">
    <location>
        <begin position="307"/>
        <end position="328"/>
    </location>
</feature>
<keyword evidence="3" id="KW-0808">Transferase</keyword>
<protein>
    <submittedName>
        <fullName evidence="3">Acyltransferase family protein</fullName>
    </submittedName>
</protein>
<feature type="transmembrane region" description="Helical" evidence="1">
    <location>
        <begin position="188"/>
        <end position="209"/>
    </location>
</feature>
<feature type="transmembrane region" description="Helical" evidence="1">
    <location>
        <begin position="221"/>
        <end position="239"/>
    </location>
</feature>
<evidence type="ECO:0000256" key="1">
    <source>
        <dbReference type="SAM" id="Phobius"/>
    </source>
</evidence>
<dbReference type="InterPro" id="IPR002656">
    <property type="entry name" value="Acyl_transf_3_dom"/>
</dbReference>
<feature type="domain" description="Acyltransferase 3" evidence="2">
    <location>
        <begin position="18"/>
        <end position="320"/>
    </location>
</feature>
<feature type="transmembrane region" description="Helical" evidence="1">
    <location>
        <begin position="21"/>
        <end position="41"/>
    </location>
</feature>
<evidence type="ECO:0000313" key="3">
    <source>
        <dbReference type="EMBL" id="MYL97166.1"/>
    </source>
</evidence>
<dbReference type="InterPro" id="IPR050879">
    <property type="entry name" value="Acyltransferase_3"/>
</dbReference>
<feature type="transmembrane region" description="Helical" evidence="1">
    <location>
        <begin position="86"/>
        <end position="103"/>
    </location>
</feature>
<dbReference type="PANTHER" id="PTHR23028">
    <property type="entry name" value="ACETYLTRANSFERASE"/>
    <property type="match status" value="1"/>
</dbReference>
<organism evidence="3 4">
    <name type="scientific">Novosphingobium silvae</name>
    <dbReference type="NCBI Taxonomy" id="2692619"/>
    <lineage>
        <taxon>Bacteria</taxon>
        <taxon>Pseudomonadati</taxon>
        <taxon>Pseudomonadota</taxon>
        <taxon>Alphaproteobacteria</taxon>
        <taxon>Sphingomonadales</taxon>
        <taxon>Sphingomonadaceae</taxon>
        <taxon>Novosphingobium</taxon>
    </lineage>
</organism>
<sequence length="342" mass="35784">MRQAATDTHYHSRRLVLLDGLRGLAAVGVILFHADLGGLGLAFPRGYLLVDLFFLLSGFVLALALEQRFAAGLGAGPFVRQRLRRFFPMVAAGTVLGFAAILGRDYPVLACVLTLVVSLAMIPLPMATMFPLNPPQWSLMVELIANAVHARWLHRVSTAGLAALAGACAIGLAAAFAWEGSGDLGSGILQLPAGLLRAGWSYVLGIVLARVWKVRRPVPLADWRIALAAPVVAIAVLPLAPVPTWLGDAFVILAVFPALFWVAASATPSQAGERPLAALGSISFPLYAVHFPILNAADQLGGATGRLAGVAMAILIAAALAAATSGRLSAVFNNRRRVAEGA</sequence>
<comment type="caution">
    <text evidence="3">The sequence shown here is derived from an EMBL/GenBank/DDBJ whole genome shotgun (WGS) entry which is preliminary data.</text>
</comment>
<dbReference type="GO" id="GO:0016747">
    <property type="term" value="F:acyltransferase activity, transferring groups other than amino-acyl groups"/>
    <property type="evidence" value="ECO:0007669"/>
    <property type="project" value="InterPro"/>
</dbReference>
<proteinExistence type="predicted"/>
<feature type="transmembrane region" description="Helical" evidence="1">
    <location>
        <begin position="245"/>
        <end position="264"/>
    </location>
</feature>
<dbReference type="RefSeq" id="WP_160984914.1">
    <property type="nucleotide sequence ID" value="NZ_WVTD01000003.1"/>
</dbReference>
<reference evidence="3 4" key="1">
    <citation type="submission" date="2019-12" db="EMBL/GenBank/DDBJ databases">
        <authorList>
            <person name="Feng G."/>
            <person name="Zhu H."/>
        </authorList>
    </citation>
    <scope>NUCLEOTIDE SEQUENCE [LARGE SCALE GENOMIC DNA]</scope>
    <source>
        <strain evidence="3 4">FGD1</strain>
    </source>
</reference>
<dbReference type="PANTHER" id="PTHR23028:SF134">
    <property type="entry name" value="PUTATIVE (AFU_ORTHOLOGUE AFUA_4G08520)-RELATED"/>
    <property type="match status" value="1"/>
</dbReference>
<feature type="transmembrane region" description="Helical" evidence="1">
    <location>
        <begin position="109"/>
        <end position="132"/>
    </location>
</feature>
<dbReference type="AlphaFoldDB" id="A0A7X4GEL3"/>
<feature type="transmembrane region" description="Helical" evidence="1">
    <location>
        <begin position="276"/>
        <end position="295"/>
    </location>
</feature>
<evidence type="ECO:0000313" key="4">
    <source>
        <dbReference type="Proteomes" id="UP000465810"/>
    </source>
</evidence>
<keyword evidence="1" id="KW-0472">Membrane</keyword>
<gene>
    <name evidence="3" type="ORF">GR702_05195</name>
</gene>
<name>A0A7X4GEL3_9SPHN</name>
<dbReference type="Proteomes" id="UP000465810">
    <property type="component" value="Unassembled WGS sequence"/>
</dbReference>
<dbReference type="EMBL" id="WVTD01000003">
    <property type="protein sequence ID" value="MYL97166.1"/>
    <property type="molecule type" value="Genomic_DNA"/>
</dbReference>
<keyword evidence="4" id="KW-1185">Reference proteome</keyword>
<keyword evidence="1" id="KW-0812">Transmembrane</keyword>
<accession>A0A7X4GEL3</accession>
<feature type="transmembrane region" description="Helical" evidence="1">
    <location>
        <begin position="47"/>
        <end position="65"/>
    </location>
</feature>
<evidence type="ECO:0000259" key="2">
    <source>
        <dbReference type="Pfam" id="PF01757"/>
    </source>
</evidence>